<dbReference type="InterPro" id="IPR034505">
    <property type="entry name" value="Coproporphyrinogen-III_oxidase"/>
</dbReference>
<dbReference type="GO" id="GO:0046872">
    <property type="term" value="F:metal ion binding"/>
    <property type="evidence" value="ECO:0007669"/>
    <property type="project" value="UniProtKB-UniRule"/>
</dbReference>
<keyword evidence="10" id="KW-0004">4Fe-4S</keyword>
<comment type="cofactor">
    <cofactor evidence="1">
        <name>[4Fe-4S] cluster</name>
        <dbReference type="ChEBI" id="CHEBI:49883"/>
    </cofactor>
</comment>
<proteinExistence type="inferred from homology"/>
<comment type="similarity">
    <text evidence="2">Belongs to the anaerobic coproporphyrinogen-III oxidase family. HemW subfamily.</text>
</comment>
<dbReference type="SFLD" id="SFLDF00288">
    <property type="entry name" value="HemN-like__clustered_with_nucl"/>
    <property type="match status" value="1"/>
</dbReference>
<dbReference type="InterPro" id="IPR058240">
    <property type="entry name" value="rSAM_sf"/>
</dbReference>
<sequence length="388" mass="42640">MTRKAPENWQIGGFGLYVHWPFCEAKCPYCDFNSHVVKGIDQARWARALAEEIRRAGAESQGRVLSSIFFGGGTPSLMAPETVAAVIEAARDCWTFANDIEITLEANPRSVEAGRFEGYARAGVNRVSLGVQSLRAEDLKRLGRLHDVDEARAAFGVARSVFDRVSFDLIYARQNQTLEDWRAELSEALEMAVDHMSLYQLTIEEGTAFWDRARAGGLRGLPEEDLAADMFELTQELCQAAGYEAYEVSNHARPGAQSRHNLVYWHYGDWVGVGPGAHGRIGSGATRRATVAWSAPGKWLERTEAGSGLESRDLLSLEDQAGEYLMMGLRLTEGLDVERLRALDYGIAPDAAIRDLQGLGLVEQNGPMLRATGQGRLVLNSVIAALLP</sequence>
<dbReference type="SMART" id="SM00729">
    <property type="entry name" value="Elp3"/>
    <property type="match status" value="1"/>
</dbReference>
<dbReference type="Pfam" id="PF04055">
    <property type="entry name" value="Radical_SAM"/>
    <property type="match status" value="1"/>
</dbReference>
<dbReference type="SFLD" id="SFLDG01065">
    <property type="entry name" value="anaerobic_coproporphyrinogen-I"/>
    <property type="match status" value="1"/>
</dbReference>
<keyword evidence="8 10" id="KW-0411">Iron-sulfur</keyword>
<keyword evidence="5 10" id="KW-0949">S-adenosyl-L-methionine</keyword>
<evidence type="ECO:0000256" key="6">
    <source>
        <dbReference type="ARBA" id="ARBA00022723"/>
    </source>
</evidence>
<dbReference type="PANTHER" id="PTHR13932:SF5">
    <property type="entry name" value="RADICAL S-ADENOSYL METHIONINE DOMAIN-CONTAINING PROTEIN 1, MITOCHONDRIAL"/>
    <property type="match status" value="1"/>
</dbReference>
<dbReference type="Proteomes" id="UP000030960">
    <property type="component" value="Unassembled WGS sequence"/>
</dbReference>
<reference evidence="12 13" key="1">
    <citation type="submission" date="2014-10" db="EMBL/GenBank/DDBJ databases">
        <title>Genome sequence of Ponticoccus sp. strain UMTAT08 isolated from clonal culture of toxic dinoflagellate Alexandrium tamiyavanichii.</title>
        <authorList>
            <person name="Gan H.Y."/>
            <person name="Muhd D.-D."/>
            <person name="Mohd Noor M.E."/>
            <person name="Yeong Y.S."/>
            <person name="Usup G."/>
        </authorList>
    </citation>
    <scope>NUCLEOTIDE SEQUENCE [LARGE SCALE GENOMIC DNA]</scope>
    <source>
        <strain evidence="12 13">UMTAT08</strain>
    </source>
</reference>
<keyword evidence="7 10" id="KW-0408">Iron</keyword>
<evidence type="ECO:0000256" key="8">
    <source>
        <dbReference type="ARBA" id="ARBA00023014"/>
    </source>
</evidence>
<evidence type="ECO:0000259" key="11">
    <source>
        <dbReference type="PROSITE" id="PS51918"/>
    </source>
</evidence>
<accession>A0A0B3SPU6</accession>
<comment type="caution">
    <text evidence="12">The sequence shown here is derived from an EMBL/GenBank/DDBJ whole genome shotgun (WGS) entry which is preliminary data.</text>
</comment>
<dbReference type="Gene3D" id="3.20.20.70">
    <property type="entry name" value="Aldolase class I"/>
    <property type="match status" value="1"/>
</dbReference>
<dbReference type="PROSITE" id="PS51918">
    <property type="entry name" value="RADICAL_SAM"/>
    <property type="match status" value="1"/>
</dbReference>
<keyword evidence="9 10" id="KW-0143">Chaperone</keyword>
<dbReference type="CDD" id="cd01335">
    <property type="entry name" value="Radical_SAM"/>
    <property type="match status" value="1"/>
</dbReference>
<dbReference type="SFLD" id="SFLDS00029">
    <property type="entry name" value="Radical_SAM"/>
    <property type="match status" value="1"/>
</dbReference>
<organism evidence="12 13">
    <name type="scientific">Mameliella alba</name>
    <dbReference type="NCBI Taxonomy" id="561184"/>
    <lineage>
        <taxon>Bacteria</taxon>
        <taxon>Pseudomonadati</taxon>
        <taxon>Pseudomonadota</taxon>
        <taxon>Alphaproteobacteria</taxon>
        <taxon>Rhodobacterales</taxon>
        <taxon>Roseobacteraceae</taxon>
        <taxon>Mameliella</taxon>
    </lineage>
</organism>
<comment type="function">
    <text evidence="10">Probably acts as a heme chaperone, transferring heme to an unknown acceptor. Binds one molecule of heme per monomer, possibly covalently. Binds 1 [4Fe-4S] cluster. The cluster is coordinated with 3 cysteines and an exchangeable S-adenosyl-L-methionine.</text>
</comment>
<dbReference type="AlphaFoldDB" id="A0A0B3SPU6"/>
<evidence type="ECO:0000256" key="1">
    <source>
        <dbReference type="ARBA" id="ARBA00001966"/>
    </source>
</evidence>
<gene>
    <name evidence="12" type="ORF">OA50_02909</name>
</gene>
<protein>
    <recommendedName>
        <fullName evidence="3 10">Heme chaperone HemW</fullName>
    </recommendedName>
</protein>
<comment type="subcellular location">
    <subcellularLocation>
        <location evidence="10">Cytoplasm</location>
    </subcellularLocation>
</comment>
<dbReference type="GO" id="GO:0051539">
    <property type="term" value="F:4 iron, 4 sulfur cluster binding"/>
    <property type="evidence" value="ECO:0007669"/>
    <property type="project" value="UniProtKB-UniRule"/>
</dbReference>
<feature type="domain" description="Radical SAM core" evidence="11">
    <location>
        <begin position="8"/>
        <end position="244"/>
    </location>
</feature>
<dbReference type="InterPro" id="IPR013785">
    <property type="entry name" value="Aldolase_TIM"/>
</dbReference>
<evidence type="ECO:0000313" key="12">
    <source>
        <dbReference type="EMBL" id="KHQ52434.1"/>
    </source>
</evidence>
<dbReference type="OrthoDB" id="9808022at2"/>
<dbReference type="EMBL" id="JSUQ01000011">
    <property type="protein sequence ID" value="KHQ52434.1"/>
    <property type="molecule type" value="Genomic_DNA"/>
</dbReference>
<dbReference type="RefSeq" id="WP_043142830.1">
    <property type="nucleotide sequence ID" value="NZ_JSUQ01000011.1"/>
</dbReference>
<dbReference type="PANTHER" id="PTHR13932">
    <property type="entry name" value="COPROPORPHYRINIGEN III OXIDASE"/>
    <property type="match status" value="1"/>
</dbReference>
<name>A0A0B3SPU6_9RHOB</name>
<dbReference type="InterPro" id="IPR007197">
    <property type="entry name" value="rSAM"/>
</dbReference>
<evidence type="ECO:0000313" key="13">
    <source>
        <dbReference type="Proteomes" id="UP000030960"/>
    </source>
</evidence>
<evidence type="ECO:0000256" key="2">
    <source>
        <dbReference type="ARBA" id="ARBA00006100"/>
    </source>
</evidence>
<dbReference type="InterPro" id="IPR010723">
    <property type="entry name" value="HemN_C"/>
</dbReference>
<evidence type="ECO:0000256" key="7">
    <source>
        <dbReference type="ARBA" id="ARBA00023004"/>
    </source>
</evidence>
<evidence type="ECO:0000256" key="5">
    <source>
        <dbReference type="ARBA" id="ARBA00022691"/>
    </source>
</evidence>
<dbReference type="Pfam" id="PF06969">
    <property type="entry name" value="HemN_C"/>
    <property type="match status" value="1"/>
</dbReference>
<evidence type="ECO:0000256" key="3">
    <source>
        <dbReference type="ARBA" id="ARBA00017228"/>
    </source>
</evidence>
<keyword evidence="13" id="KW-1185">Reference proteome</keyword>
<dbReference type="NCBIfam" id="TIGR00539">
    <property type="entry name" value="hemN_rel"/>
    <property type="match status" value="1"/>
</dbReference>
<dbReference type="GO" id="GO:0006779">
    <property type="term" value="P:porphyrin-containing compound biosynthetic process"/>
    <property type="evidence" value="ECO:0007669"/>
    <property type="project" value="InterPro"/>
</dbReference>
<dbReference type="InterPro" id="IPR006638">
    <property type="entry name" value="Elp3/MiaA/NifB-like_rSAM"/>
</dbReference>
<dbReference type="GO" id="GO:0005737">
    <property type="term" value="C:cytoplasm"/>
    <property type="evidence" value="ECO:0007669"/>
    <property type="project" value="UniProtKB-SubCell"/>
</dbReference>
<dbReference type="PATRIC" id="fig|1515334.3.peg.2927"/>
<keyword evidence="6 10" id="KW-0479">Metal-binding</keyword>
<dbReference type="STRING" id="561184.SAMN05216376_109154"/>
<evidence type="ECO:0000256" key="9">
    <source>
        <dbReference type="ARBA" id="ARBA00023186"/>
    </source>
</evidence>
<dbReference type="GO" id="GO:0004109">
    <property type="term" value="F:coproporphyrinogen oxidase activity"/>
    <property type="evidence" value="ECO:0007669"/>
    <property type="project" value="InterPro"/>
</dbReference>
<evidence type="ECO:0000256" key="10">
    <source>
        <dbReference type="RuleBase" id="RU364116"/>
    </source>
</evidence>
<dbReference type="SUPFAM" id="SSF102114">
    <property type="entry name" value="Radical SAM enzymes"/>
    <property type="match status" value="1"/>
</dbReference>
<dbReference type="InterPro" id="IPR004559">
    <property type="entry name" value="HemW-like"/>
</dbReference>
<keyword evidence="10" id="KW-0963">Cytoplasm</keyword>
<evidence type="ECO:0000256" key="4">
    <source>
        <dbReference type="ARBA" id="ARBA00022617"/>
    </source>
</evidence>
<dbReference type="SFLD" id="SFLDF00562">
    <property type="entry name" value="HemN-like__clustered_with_heat"/>
    <property type="match status" value="1"/>
</dbReference>
<keyword evidence="4 10" id="KW-0349">Heme</keyword>